<dbReference type="Gene3D" id="1.10.10.60">
    <property type="entry name" value="Homeodomain-like"/>
    <property type="match status" value="1"/>
</dbReference>
<accession>A0A644SJR5</accession>
<dbReference type="CDD" id="cd00093">
    <property type="entry name" value="HTH_XRE"/>
    <property type="match status" value="1"/>
</dbReference>
<proteinExistence type="predicted"/>
<organism evidence="1">
    <name type="scientific">bioreactor metagenome</name>
    <dbReference type="NCBI Taxonomy" id="1076179"/>
    <lineage>
        <taxon>unclassified sequences</taxon>
        <taxon>metagenomes</taxon>
        <taxon>ecological metagenomes</taxon>
    </lineage>
</organism>
<reference evidence="1" key="1">
    <citation type="submission" date="2019-08" db="EMBL/GenBank/DDBJ databases">
        <authorList>
            <person name="Kucharzyk K."/>
            <person name="Murdoch R.W."/>
            <person name="Higgins S."/>
            <person name="Loffler F."/>
        </authorList>
    </citation>
    <scope>NUCLEOTIDE SEQUENCE</scope>
</reference>
<comment type="caution">
    <text evidence="1">The sequence shown here is derived from an EMBL/GenBank/DDBJ whole genome shotgun (WGS) entry which is preliminary data.</text>
</comment>
<sequence>MARNTKEEQKRLQEIAERLYLADESLTQKEIAEKVGITEKTLGKWINDLGWSEKRKSLLVTKKNQLIVLYNQLEQINEEIRTRKIVYDVPQWLLKPTKLKDEDGAEYLHYHEYNETDYPVKIGNTPTSKEADIISKITSSIKKLETETNTGEIIETGIAFINFIKPHDLEFAKKFQGYYDSFIQTKLK</sequence>
<dbReference type="InterPro" id="IPR001387">
    <property type="entry name" value="Cro/C1-type_HTH"/>
</dbReference>
<evidence type="ECO:0000313" key="1">
    <source>
        <dbReference type="EMBL" id="MPL54916.1"/>
    </source>
</evidence>
<protein>
    <submittedName>
        <fullName evidence="1">Uncharacterized protein</fullName>
    </submittedName>
</protein>
<dbReference type="AlphaFoldDB" id="A0A644SJR5"/>
<name>A0A644SJR5_9ZZZZ</name>
<dbReference type="EMBL" id="VSSQ01000001">
    <property type="protein sequence ID" value="MPL54916.1"/>
    <property type="molecule type" value="Genomic_DNA"/>
</dbReference>
<gene>
    <name evidence="1" type="ORF">SDC9_00382</name>
</gene>